<protein>
    <submittedName>
        <fullName evidence="1">Uncharacterized protein</fullName>
    </submittedName>
</protein>
<organism evidence="1">
    <name type="scientific">Magallana gigas</name>
    <name type="common">Pacific oyster</name>
    <name type="synonym">Crassostrea gigas</name>
    <dbReference type="NCBI Taxonomy" id="29159"/>
    <lineage>
        <taxon>Eukaryota</taxon>
        <taxon>Metazoa</taxon>
        <taxon>Spiralia</taxon>
        <taxon>Lophotrochozoa</taxon>
        <taxon>Mollusca</taxon>
        <taxon>Bivalvia</taxon>
        <taxon>Autobranchia</taxon>
        <taxon>Pteriomorphia</taxon>
        <taxon>Ostreida</taxon>
        <taxon>Ostreoidea</taxon>
        <taxon>Ostreidae</taxon>
        <taxon>Magallana</taxon>
    </lineage>
</organism>
<gene>
    <name evidence="1" type="ORF">CGI_10021581</name>
</gene>
<reference evidence="1" key="1">
    <citation type="journal article" date="2012" name="Nature">
        <title>The oyster genome reveals stress adaptation and complexity of shell formation.</title>
        <authorList>
            <person name="Zhang G."/>
            <person name="Fang X."/>
            <person name="Guo X."/>
            <person name="Li L."/>
            <person name="Luo R."/>
            <person name="Xu F."/>
            <person name="Yang P."/>
            <person name="Zhang L."/>
            <person name="Wang X."/>
            <person name="Qi H."/>
            <person name="Xiong Z."/>
            <person name="Que H."/>
            <person name="Xie Y."/>
            <person name="Holland P.W."/>
            <person name="Paps J."/>
            <person name="Zhu Y."/>
            <person name="Wu F."/>
            <person name="Chen Y."/>
            <person name="Wang J."/>
            <person name="Peng C."/>
            <person name="Meng J."/>
            <person name="Yang L."/>
            <person name="Liu J."/>
            <person name="Wen B."/>
            <person name="Zhang N."/>
            <person name="Huang Z."/>
            <person name="Zhu Q."/>
            <person name="Feng Y."/>
            <person name="Mount A."/>
            <person name="Hedgecock D."/>
            <person name="Xu Z."/>
            <person name="Liu Y."/>
            <person name="Domazet-Loso T."/>
            <person name="Du Y."/>
            <person name="Sun X."/>
            <person name="Zhang S."/>
            <person name="Liu B."/>
            <person name="Cheng P."/>
            <person name="Jiang X."/>
            <person name="Li J."/>
            <person name="Fan D."/>
            <person name="Wang W."/>
            <person name="Fu W."/>
            <person name="Wang T."/>
            <person name="Wang B."/>
            <person name="Zhang J."/>
            <person name="Peng Z."/>
            <person name="Li Y."/>
            <person name="Li N."/>
            <person name="Wang J."/>
            <person name="Chen M."/>
            <person name="He Y."/>
            <person name="Tan F."/>
            <person name="Song X."/>
            <person name="Zheng Q."/>
            <person name="Huang R."/>
            <person name="Yang H."/>
            <person name="Du X."/>
            <person name="Chen L."/>
            <person name="Yang M."/>
            <person name="Gaffney P.M."/>
            <person name="Wang S."/>
            <person name="Luo L."/>
            <person name="She Z."/>
            <person name="Ming Y."/>
            <person name="Huang W."/>
            <person name="Zhang S."/>
            <person name="Huang B."/>
            <person name="Zhang Y."/>
            <person name="Qu T."/>
            <person name="Ni P."/>
            <person name="Miao G."/>
            <person name="Wang J."/>
            <person name="Wang Q."/>
            <person name="Steinberg C.E."/>
            <person name="Wang H."/>
            <person name="Li N."/>
            <person name="Qian L."/>
            <person name="Zhang G."/>
            <person name="Li Y."/>
            <person name="Yang H."/>
            <person name="Liu X."/>
            <person name="Wang J."/>
            <person name="Yin Y."/>
            <person name="Wang J."/>
        </authorList>
    </citation>
    <scope>NUCLEOTIDE SEQUENCE [LARGE SCALE GENOMIC DNA]</scope>
    <source>
        <strain evidence="1">05x7-T-G4-1.051#20</strain>
    </source>
</reference>
<proteinExistence type="predicted"/>
<sequence>MAKIVCFDWIPAGQSEFDIYTRAQLLAHSIASSTNIRIDKPYSDFVCYLQVFDKFLQLGKDPYSGNNG</sequence>
<dbReference type="HOGENOM" id="CLU_2796450_0_0_1"/>
<name>K1R7V2_MAGGI</name>
<dbReference type="InParanoid" id="K1R7V2"/>
<dbReference type="AlphaFoldDB" id="K1R7V2"/>
<accession>K1R7V2</accession>
<dbReference type="EMBL" id="JH818749">
    <property type="protein sequence ID" value="EKC39704.1"/>
    <property type="molecule type" value="Genomic_DNA"/>
</dbReference>
<evidence type="ECO:0000313" key="1">
    <source>
        <dbReference type="EMBL" id="EKC39704.1"/>
    </source>
</evidence>